<dbReference type="OrthoDB" id="2094269at2759"/>
<dbReference type="GO" id="GO:0005737">
    <property type="term" value="C:cytoplasm"/>
    <property type="evidence" value="ECO:0007669"/>
    <property type="project" value="TreeGrafter"/>
</dbReference>
<protein>
    <recommendedName>
        <fullName evidence="2">Serine hydrolase domain-containing protein</fullName>
    </recommendedName>
</protein>
<reference evidence="3 5" key="1">
    <citation type="submission" date="2020-01" db="EMBL/GenBank/DDBJ databases">
        <authorList>
            <consortium name="DOE Joint Genome Institute"/>
            <person name="Haridas S."/>
            <person name="Albert R."/>
            <person name="Binder M."/>
            <person name="Bloem J."/>
            <person name="Labutti K."/>
            <person name="Salamov A."/>
            <person name="Andreopoulos B."/>
            <person name="Baker S.E."/>
            <person name="Barry K."/>
            <person name="Bills G."/>
            <person name="Bluhm B.H."/>
            <person name="Cannon C."/>
            <person name="Castanera R."/>
            <person name="Culley D.E."/>
            <person name="Daum C."/>
            <person name="Ezra D."/>
            <person name="Gonzalez J.B."/>
            <person name="Henrissat B."/>
            <person name="Kuo A."/>
            <person name="Liang C."/>
            <person name="Lipzen A."/>
            <person name="Lutzoni F."/>
            <person name="Magnuson J."/>
            <person name="Mondo S."/>
            <person name="Nolan M."/>
            <person name="Ohm R."/>
            <person name="Pangilinan J."/>
            <person name="Park H.-J."/>
            <person name="Ramirez L."/>
            <person name="Alfaro M."/>
            <person name="Sun H."/>
            <person name="Tritt A."/>
            <person name="Yoshinaga Y."/>
            <person name="Zwiers L.-H."/>
            <person name="Turgeon B.G."/>
            <person name="Goodwin S.B."/>
            <person name="Spatafora J.W."/>
            <person name="Crous P.W."/>
            <person name="Grigoriev I.V."/>
        </authorList>
    </citation>
    <scope>NUCLEOTIDE SEQUENCE</scope>
    <source>
        <strain evidence="3 5">CBS 781.70</strain>
    </source>
</reference>
<accession>A0A6G1GFG9</accession>
<keyword evidence="1" id="KW-0378">Hydrolase</keyword>
<reference evidence="5" key="2">
    <citation type="submission" date="2020-04" db="EMBL/GenBank/DDBJ databases">
        <authorList>
            <consortium name="NCBI Genome Project"/>
        </authorList>
    </citation>
    <scope>NUCLEOTIDE SEQUENCE</scope>
    <source>
        <strain evidence="5">CBS 781.70</strain>
    </source>
</reference>
<dbReference type="InterPro" id="IPR050593">
    <property type="entry name" value="LovG"/>
</dbReference>
<dbReference type="RefSeq" id="XP_033538292.1">
    <property type="nucleotide sequence ID" value="XM_033678673.1"/>
</dbReference>
<evidence type="ECO:0000259" key="2">
    <source>
        <dbReference type="Pfam" id="PF03959"/>
    </source>
</evidence>
<evidence type="ECO:0000313" key="3">
    <source>
        <dbReference type="EMBL" id="KAF1816661.1"/>
    </source>
</evidence>
<name>A0A6G1GFG9_9PEZI</name>
<evidence type="ECO:0000313" key="5">
    <source>
        <dbReference type="RefSeq" id="XP_033538292.1"/>
    </source>
</evidence>
<keyword evidence="4" id="KW-1185">Reference proteome</keyword>
<dbReference type="SUPFAM" id="SSF53474">
    <property type="entry name" value="alpha/beta-Hydrolases"/>
    <property type="match status" value="1"/>
</dbReference>
<reference evidence="5" key="3">
    <citation type="submission" date="2025-04" db="UniProtKB">
        <authorList>
            <consortium name="RefSeq"/>
        </authorList>
    </citation>
    <scope>IDENTIFICATION</scope>
    <source>
        <strain evidence="5">CBS 781.70</strain>
    </source>
</reference>
<proteinExistence type="predicted"/>
<organism evidence="3">
    <name type="scientific">Eremomyces bilateralis CBS 781.70</name>
    <dbReference type="NCBI Taxonomy" id="1392243"/>
    <lineage>
        <taxon>Eukaryota</taxon>
        <taxon>Fungi</taxon>
        <taxon>Dikarya</taxon>
        <taxon>Ascomycota</taxon>
        <taxon>Pezizomycotina</taxon>
        <taxon>Dothideomycetes</taxon>
        <taxon>Dothideomycetes incertae sedis</taxon>
        <taxon>Eremomycetales</taxon>
        <taxon>Eremomycetaceae</taxon>
        <taxon>Eremomyces</taxon>
    </lineage>
</organism>
<feature type="domain" description="Serine hydrolase" evidence="2">
    <location>
        <begin position="1"/>
        <end position="223"/>
    </location>
</feature>
<dbReference type="GO" id="GO:0005634">
    <property type="term" value="C:nucleus"/>
    <property type="evidence" value="ECO:0007669"/>
    <property type="project" value="TreeGrafter"/>
</dbReference>
<dbReference type="EMBL" id="ML975150">
    <property type="protein sequence ID" value="KAF1816661.1"/>
    <property type="molecule type" value="Genomic_DNA"/>
</dbReference>
<dbReference type="GO" id="GO:0016787">
    <property type="term" value="F:hydrolase activity"/>
    <property type="evidence" value="ECO:0007669"/>
    <property type="project" value="UniProtKB-KW"/>
</dbReference>
<gene>
    <name evidence="3 5" type="ORF">P152DRAFT_454892</name>
</gene>
<dbReference type="PANTHER" id="PTHR48070:SF6">
    <property type="entry name" value="ESTERASE OVCA2"/>
    <property type="match status" value="1"/>
</dbReference>
<evidence type="ECO:0000313" key="4">
    <source>
        <dbReference type="Proteomes" id="UP000504638"/>
    </source>
</evidence>
<dbReference type="Pfam" id="PF03959">
    <property type="entry name" value="FSH1"/>
    <property type="match status" value="1"/>
</dbReference>
<sequence>MAPPQKILALHGVAQSGRVFERRMATIVETLSPLRYEFVFLTAPCDISGTAYIQARQADWQEGDEERSWWETDDDAKEHSGIDQAMELWGATLREKGPFVGVVGFSQGGCAAASLAAMLEPSRRDHPLVRKYLPVDHPPLDFLIMFSGNPYRYPSPEIFWLFYPEAGEENKVITPTLALYGKKEWEAQEFFRERQEFLMSRCSNVEIVGHPWQHTVPRTQEYADIVKRFVTSFDNRATGMTIDSRL</sequence>
<dbReference type="InterPro" id="IPR005645">
    <property type="entry name" value="FSH-like_dom"/>
</dbReference>
<dbReference type="Gene3D" id="3.40.50.1820">
    <property type="entry name" value="alpha/beta hydrolase"/>
    <property type="match status" value="1"/>
</dbReference>
<dbReference type="AlphaFoldDB" id="A0A6G1GFG9"/>
<dbReference type="GeneID" id="54419243"/>
<dbReference type="Proteomes" id="UP000504638">
    <property type="component" value="Unplaced"/>
</dbReference>
<dbReference type="PANTHER" id="PTHR48070">
    <property type="entry name" value="ESTERASE OVCA2"/>
    <property type="match status" value="1"/>
</dbReference>
<evidence type="ECO:0000256" key="1">
    <source>
        <dbReference type="ARBA" id="ARBA00022801"/>
    </source>
</evidence>
<dbReference type="InterPro" id="IPR029058">
    <property type="entry name" value="AB_hydrolase_fold"/>
</dbReference>